<accession>A0A0C3HBS8</accession>
<evidence type="ECO:0000259" key="1">
    <source>
        <dbReference type="Pfam" id="PF22939"/>
    </source>
</evidence>
<dbReference type="Proteomes" id="UP000054321">
    <property type="component" value="Unassembled WGS sequence"/>
</dbReference>
<evidence type="ECO:0000313" key="3">
    <source>
        <dbReference type="Proteomes" id="UP000054321"/>
    </source>
</evidence>
<reference evidence="3" key="2">
    <citation type="submission" date="2015-01" db="EMBL/GenBank/DDBJ databases">
        <title>Evolutionary Origins and Diversification of the Mycorrhizal Mutualists.</title>
        <authorList>
            <consortium name="DOE Joint Genome Institute"/>
            <consortium name="Mycorrhizal Genomics Consortium"/>
            <person name="Kohler A."/>
            <person name="Kuo A."/>
            <person name="Nagy L.G."/>
            <person name="Floudas D."/>
            <person name="Copeland A."/>
            <person name="Barry K.W."/>
            <person name="Cichocki N."/>
            <person name="Veneault-Fourrey C."/>
            <person name="LaButti K."/>
            <person name="Lindquist E.A."/>
            <person name="Lipzen A."/>
            <person name="Lundell T."/>
            <person name="Morin E."/>
            <person name="Murat C."/>
            <person name="Riley R."/>
            <person name="Ohm R."/>
            <person name="Sun H."/>
            <person name="Tunlid A."/>
            <person name="Henrissat B."/>
            <person name="Grigoriev I.V."/>
            <person name="Hibbett D.S."/>
            <person name="Martin F."/>
        </authorList>
    </citation>
    <scope>NUCLEOTIDE SEQUENCE [LARGE SCALE GENOMIC DNA]</scope>
    <source>
        <strain evidence="3">Zn</strain>
    </source>
</reference>
<dbReference type="STRING" id="913774.A0A0C3HBS8"/>
<protein>
    <recommendedName>
        <fullName evidence="1">GPI inositol-deacylase winged helix domain-containing protein</fullName>
    </recommendedName>
</protein>
<reference evidence="2 3" key="1">
    <citation type="submission" date="2014-04" db="EMBL/GenBank/DDBJ databases">
        <authorList>
            <consortium name="DOE Joint Genome Institute"/>
            <person name="Kuo A."/>
            <person name="Martino E."/>
            <person name="Perotto S."/>
            <person name="Kohler A."/>
            <person name="Nagy L.G."/>
            <person name="Floudas D."/>
            <person name="Copeland A."/>
            <person name="Barry K.W."/>
            <person name="Cichocki N."/>
            <person name="Veneault-Fourrey C."/>
            <person name="LaButti K."/>
            <person name="Lindquist E.A."/>
            <person name="Lipzen A."/>
            <person name="Lundell T."/>
            <person name="Morin E."/>
            <person name="Murat C."/>
            <person name="Sun H."/>
            <person name="Tunlid A."/>
            <person name="Henrissat B."/>
            <person name="Grigoriev I.V."/>
            <person name="Hibbett D.S."/>
            <person name="Martin F."/>
            <person name="Nordberg H.P."/>
            <person name="Cantor M.N."/>
            <person name="Hua S.X."/>
        </authorList>
    </citation>
    <scope>NUCLEOTIDE SEQUENCE [LARGE SCALE GENOMIC DNA]</scope>
    <source>
        <strain evidence="2 3">Zn</strain>
    </source>
</reference>
<dbReference type="EMBL" id="KN832877">
    <property type="protein sequence ID" value="KIN00620.1"/>
    <property type="molecule type" value="Genomic_DNA"/>
</dbReference>
<sequence length="170" mass="19626">MDSLAKKNNRRDIRKALENLPKELNDIYDEAMQRISSQDEDDTKLAERVLYWISYALRPLTVIEVQHAIAAESGDEDFDEDALPDEDVLVSVCAGLVTIDQQSKILRLVHYTTQEYFERIRATRFPDAQTSIAVACVVYISFDVFAEGYCRSDKEMDTRMHKYPFLEYAA</sequence>
<dbReference type="HOGENOM" id="CLU_119821_0_0_1"/>
<dbReference type="InterPro" id="IPR054471">
    <property type="entry name" value="GPIID_WHD"/>
</dbReference>
<dbReference type="InParanoid" id="A0A0C3HBS8"/>
<dbReference type="PANTHER" id="PTHR10039:SF15">
    <property type="entry name" value="NACHT DOMAIN-CONTAINING PROTEIN"/>
    <property type="match status" value="1"/>
</dbReference>
<dbReference type="OrthoDB" id="195446at2759"/>
<dbReference type="Pfam" id="PF22939">
    <property type="entry name" value="WHD_GPIID"/>
    <property type="match status" value="1"/>
</dbReference>
<gene>
    <name evidence="2" type="ORF">OIDMADRAFT_124026</name>
</gene>
<name>A0A0C3HBS8_OIDMZ</name>
<evidence type="ECO:0000313" key="2">
    <source>
        <dbReference type="EMBL" id="KIN00620.1"/>
    </source>
</evidence>
<dbReference type="AlphaFoldDB" id="A0A0C3HBS8"/>
<keyword evidence="3" id="KW-1185">Reference proteome</keyword>
<proteinExistence type="predicted"/>
<feature type="domain" description="GPI inositol-deacylase winged helix" evidence="1">
    <location>
        <begin position="42"/>
        <end position="117"/>
    </location>
</feature>
<organism evidence="2 3">
    <name type="scientific">Oidiodendron maius (strain Zn)</name>
    <dbReference type="NCBI Taxonomy" id="913774"/>
    <lineage>
        <taxon>Eukaryota</taxon>
        <taxon>Fungi</taxon>
        <taxon>Dikarya</taxon>
        <taxon>Ascomycota</taxon>
        <taxon>Pezizomycotina</taxon>
        <taxon>Leotiomycetes</taxon>
        <taxon>Leotiomycetes incertae sedis</taxon>
        <taxon>Myxotrichaceae</taxon>
        <taxon>Oidiodendron</taxon>
    </lineage>
</organism>
<dbReference type="PANTHER" id="PTHR10039">
    <property type="entry name" value="AMELOGENIN"/>
    <property type="match status" value="1"/>
</dbReference>
<feature type="non-terminal residue" evidence="2">
    <location>
        <position position="170"/>
    </location>
</feature>